<proteinExistence type="predicted"/>
<dbReference type="Gene3D" id="3.30.565.10">
    <property type="entry name" value="Histidine kinase-like ATPase, C-terminal domain"/>
    <property type="match status" value="1"/>
</dbReference>
<dbReference type="InterPro" id="IPR050267">
    <property type="entry name" value="Anti-sigma-factor_SerPK"/>
</dbReference>
<dbReference type="GO" id="GO:0004674">
    <property type="term" value="F:protein serine/threonine kinase activity"/>
    <property type="evidence" value="ECO:0007669"/>
    <property type="project" value="UniProtKB-KW"/>
</dbReference>
<gene>
    <name evidence="3" type="ORF">G3570_11415</name>
</gene>
<dbReference type="Pfam" id="PF13581">
    <property type="entry name" value="HATPase_c_2"/>
    <property type="match status" value="1"/>
</dbReference>
<protein>
    <submittedName>
        <fullName evidence="3">ATP-binding protein</fullName>
    </submittedName>
</protein>
<dbReference type="GO" id="GO:0005524">
    <property type="term" value="F:ATP binding"/>
    <property type="evidence" value="ECO:0007669"/>
    <property type="project" value="UniProtKB-KW"/>
</dbReference>
<dbReference type="EMBL" id="JAALLT010000003">
    <property type="protein sequence ID" value="NGP77247.1"/>
    <property type="molecule type" value="Genomic_DNA"/>
</dbReference>
<name>A0A6M1T3D4_9BACT</name>
<evidence type="ECO:0000313" key="4">
    <source>
        <dbReference type="Proteomes" id="UP000473278"/>
    </source>
</evidence>
<sequence length="136" mass="15593">MTNSSFKEIVLESSFDEVEHLEDYVNELQDWAEFKDEDYARIMLTLSEAVTNAIVHGNKENPEKQVIIRSKLTNGTLYISVKDEGAGFDPSNIPNPLKEENLMNIGGRGVYLIKEYADDLQFYENGTKLEMLFKLH</sequence>
<dbReference type="SUPFAM" id="SSF55874">
    <property type="entry name" value="ATPase domain of HSP90 chaperone/DNA topoisomerase II/histidine kinase"/>
    <property type="match status" value="1"/>
</dbReference>
<reference evidence="3 4" key="1">
    <citation type="submission" date="2020-02" db="EMBL/GenBank/DDBJ databases">
        <title>Balneolaceae bacterium YR4-1, complete genome.</title>
        <authorList>
            <person name="Li Y."/>
            <person name="Wu S."/>
        </authorList>
    </citation>
    <scope>NUCLEOTIDE SEQUENCE [LARGE SCALE GENOMIC DNA]</scope>
    <source>
        <strain evidence="3 4">YR4-1</strain>
    </source>
</reference>
<dbReference type="Proteomes" id="UP000473278">
    <property type="component" value="Unassembled WGS sequence"/>
</dbReference>
<keyword evidence="1" id="KW-0418">Kinase</keyword>
<accession>A0A6M1T3D4</accession>
<keyword evidence="3" id="KW-0547">Nucleotide-binding</keyword>
<evidence type="ECO:0000313" key="3">
    <source>
        <dbReference type="EMBL" id="NGP77247.1"/>
    </source>
</evidence>
<keyword evidence="3" id="KW-0067">ATP-binding</keyword>
<keyword evidence="4" id="KW-1185">Reference proteome</keyword>
<dbReference type="PANTHER" id="PTHR35526">
    <property type="entry name" value="ANTI-SIGMA-F FACTOR RSBW-RELATED"/>
    <property type="match status" value="1"/>
</dbReference>
<dbReference type="CDD" id="cd16936">
    <property type="entry name" value="HATPase_RsbW-like"/>
    <property type="match status" value="1"/>
</dbReference>
<evidence type="ECO:0000259" key="2">
    <source>
        <dbReference type="Pfam" id="PF13581"/>
    </source>
</evidence>
<comment type="caution">
    <text evidence="3">The sequence shown here is derived from an EMBL/GenBank/DDBJ whole genome shotgun (WGS) entry which is preliminary data.</text>
</comment>
<dbReference type="InterPro" id="IPR003594">
    <property type="entry name" value="HATPase_dom"/>
</dbReference>
<dbReference type="InterPro" id="IPR036890">
    <property type="entry name" value="HATPase_C_sf"/>
</dbReference>
<evidence type="ECO:0000256" key="1">
    <source>
        <dbReference type="ARBA" id="ARBA00022527"/>
    </source>
</evidence>
<organism evidence="3 4">
    <name type="scientific">Halalkalibaculum roseum</name>
    <dbReference type="NCBI Taxonomy" id="2709311"/>
    <lineage>
        <taxon>Bacteria</taxon>
        <taxon>Pseudomonadati</taxon>
        <taxon>Balneolota</taxon>
        <taxon>Balneolia</taxon>
        <taxon>Balneolales</taxon>
        <taxon>Balneolaceae</taxon>
        <taxon>Halalkalibaculum</taxon>
    </lineage>
</organism>
<dbReference type="AlphaFoldDB" id="A0A6M1T3D4"/>
<dbReference type="RefSeq" id="WP_165142392.1">
    <property type="nucleotide sequence ID" value="NZ_JAALLT010000003.1"/>
</dbReference>
<feature type="domain" description="Histidine kinase/HSP90-like ATPase" evidence="2">
    <location>
        <begin position="18"/>
        <end position="131"/>
    </location>
</feature>
<dbReference type="PANTHER" id="PTHR35526:SF3">
    <property type="entry name" value="ANTI-SIGMA-F FACTOR RSBW"/>
    <property type="match status" value="1"/>
</dbReference>
<keyword evidence="1" id="KW-0808">Transferase</keyword>
<keyword evidence="1" id="KW-0723">Serine/threonine-protein kinase</keyword>